<dbReference type="RefSeq" id="WP_092652137.1">
    <property type="nucleotide sequence ID" value="NZ_LT629732.1"/>
</dbReference>
<keyword evidence="4" id="KW-1185">Reference proteome</keyword>
<evidence type="ECO:0000256" key="1">
    <source>
        <dbReference type="SAM" id="MobiDB-lite"/>
    </source>
</evidence>
<gene>
    <name evidence="3" type="ORF">SAMN04489717_1692</name>
</gene>
<proteinExistence type="predicted"/>
<evidence type="ECO:0000313" key="3">
    <source>
        <dbReference type="EMBL" id="SDS12226.1"/>
    </source>
</evidence>
<dbReference type="GO" id="GO:0003824">
    <property type="term" value="F:catalytic activity"/>
    <property type="evidence" value="ECO:0007669"/>
    <property type="project" value="InterPro"/>
</dbReference>
<dbReference type="AlphaFoldDB" id="A0A1H1PM35"/>
<dbReference type="STRING" id="117157.SAMN04489717_1692"/>
<dbReference type="Proteomes" id="UP000198983">
    <property type="component" value="Chromosome I"/>
</dbReference>
<feature type="compositionally biased region" description="Basic and acidic residues" evidence="1">
    <location>
        <begin position="1"/>
        <end position="14"/>
    </location>
</feature>
<feature type="region of interest" description="Disordered" evidence="1">
    <location>
        <begin position="131"/>
        <end position="161"/>
    </location>
</feature>
<sequence length="289" mass="30689">MSTARESETREPRPRPGRTGHIAWTRRGGRTELFFLHGFSDSGACWNPVVSALGPGWGVLAADARGHGESGLPEEPFGHTAHARDAAAVLDDQPDLDPDGVIVVGHSMGAVTAAALAGLRPDLVRAVVLEDPPPGEREDAPGSAPAPRTAEARPGPPRQMPDWLRAVRALDPAARIARGRADNPGWSEEELVPWATSKEQFDPRVVELPTEPFVPLRELLAKVTCPVLLIHGDVDRGSLLPPTVAAACAMAAGGDVEVARIDGAGHSVRRDRPGPYVAALTDFLLRHRG</sequence>
<dbReference type="PANTHER" id="PTHR43194">
    <property type="entry name" value="HYDROLASE ALPHA/BETA FOLD FAMILY"/>
    <property type="match status" value="1"/>
</dbReference>
<feature type="domain" description="AB hydrolase-1" evidence="2">
    <location>
        <begin position="33"/>
        <end position="279"/>
    </location>
</feature>
<dbReference type="PRINTS" id="PR00412">
    <property type="entry name" value="EPOXHYDRLASE"/>
</dbReference>
<dbReference type="Gene3D" id="3.40.50.1820">
    <property type="entry name" value="alpha/beta hydrolase"/>
    <property type="match status" value="1"/>
</dbReference>
<dbReference type="InterPro" id="IPR000639">
    <property type="entry name" value="Epox_hydrolase-like"/>
</dbReference>
<dbReference type="PRINTS" id="PR00111">
    <property type="entry name" value="ABHYDROLASE"/>
</dbReference>
<dbReference type="InterPro" id="IPR050228">
    <property type="entry name" value="Carboxylesterase_BioH"/>
</dbReference>
<evidence type="ECO:0000313" key="4">
    <source>
        <dbReference type="Proteomes" id="UP000198983"/>
    </source>
</evidence>
<dbReference type="SUPFAM" id="SSF53474">
    <property type="entry name" value="alpha/beta-Hydrolases"/>
    <property type="match status" value="1"/>
</dbReference>
<dbReference type="Pfam" id="PF12697">
    <property type="entry name" value="Abhydrolase_6"/>
    <property type="match status" value="1"/>
</dbReference>
<dbReference type="PANTHER" id="PTHR43194:SF5">
    <property type="entry name" value="PIMELOYL-[ACYL-CARRIER PROTEIN] METHYL ESTER ESTERASE"/>
    <property type="match status" value="1"/>
</dbReference>
<reference evidence="3 4" key="1">
    <citation type="submission" date="2016-10" db="EMBL/GenBank/DDBJ databases">
        <authorList>
            <person name="de Groot N.N."/>
        </authorList>
    </citation>
    <scope>NUCLEOTIDE SEQUENCE [LARGE SCALE GENOMIC DNA]</scope>
    <source>
        <strain evidence="3 4">DSM 22024</strain>
    </source>
</reference>
<dbReference type="EMBL" id="LT629732">
    <property type="protein sequence ID" value="SDS12226.1"/>
    <property type="molecule type" value="Genomic_DNA"/>
</dbReference>
<accession>A0A1H1PM35</accession>
<evidence type="ECO:0000259" key="2">
    <source>
        <dbReference type="Pfam" id="PF12697"/>
    </source>
</evidence>
<dbReference type="InterPro" id="IPR000073">
    <property type="entry name" value="AB_hydrolase_1"/>
</dbReference>
<dbReference type="OrthoDB" id="8444301at2"/>
<feature type="region of interest" description="Disordered" evidence="1">
    <location>
        <begin position="1"/>
        <end position="21"/>
    </location>
</feature>
<protein>
    <submittedName>
        <fullName evidence="3">Pimeloyl-ACP methyl ester carboxylesterase</fullName>
    </submittedName>
</protein>
<organism evidence="3 4">
    <name type="scientific">Actinopolymorpha singaporensis</name>
    <dbReference type="NCBI Taxonomy" id="117157"/>
    <lineage>
        <taxon>Bacteria</taxon>
        <taxon>Bacillati</taxon>
        <taxon>Actinomycetota</taxon>
        <taxon>Actinomycetes</taxon>
        <taxon>Propionibacteriales</taxon>
        <taxon>Actinopolymorphaceae</taxon>
        <taxon>Actinopolymorpha</taxon>
    </lineage>
</organism>
<name>A0A1H1PM35_9ACTN</name>
<dbReference type="InterPro" id="IPR029058">
    <property type="entry name" value="AB_hydrolase_fold"/>
</dbReference>